<proteinExistence type="predicted"/>
<dbReference type="Proteomes" id="UP001595712">
    <property type="component" value="Unassembled WGS sequence"/>
</dbReference>
<accession>A0ABV7Q4G1</accession>
<reference evidence="2" key="1">
    <citation type="journal article" date="2019" name="Int. J. Syst. Evol. Microbiol.">
        <title>The Global Catalogue of Microorganisms (GCM) 10K type strain sequencing project: providing services to taxonomists for standard genome sequencing and annotation.</title>
        <authorList>
            <consortium name="The Broad Institute Genomics Platform"/>
            <consortium name="The Broad Institute Genome Sequencing Center for Infectious Disease"/>
            <person name="Wu L."/>
            <person name="Ma J."/>
        </authorList>
    </citation>
    <scope>NUCLEOTIDE SEQUENCE [LARGE SCALE GENOMIC DNA]</scope>
    <source>
        <strain evidence="2">CGMCC 4.7396</strain>
    </source>
</reference>
<dbReference type="InterPro" id="IPR013493">
    <property type="entry name" value="CHP02677"/>
</dbReference>
<dbReference type="NCBIfam" id="TIGR02677">
    <property type="entry name" value="TIGR02677 family protein"/>
    <property type="match status" value="1"/>
</dbReference>
<protein>
    <submittedName>
        <fullName evidence="1">TIGR02677 family protein</fullName>
    </submittedName>
</protein>
<dbReference type="Pfam" id="PF09660">
    <property type="entry name" value="DUF2397"/>
    <property type="match status" value="1"/>
</dbReference>
<organism evidence="1 2">
    <name type="scientific">Glycomyces rhizosphaerae</name>
    <dbReference type="NCBI Taxonomy" id="2054422"/>
    <lineage>
        <taxon>Bacteria</taxon>
        <taxon>Bacillati</taxon>
        <taxon>Actinomycetota</taxon>
        <taxon>Actinomycetes</taxon>
        <taxon>Glycomycetales</taxon>
        <taxon>Glycomycetaceae</taxon>
        <taxon>Glycomyces</taxon>
    </lineage>
</organism>
<gene>
    <name evidence="1" type="ORF">ACFO8M_18340</name>
</gene>
<evidence type="ECO:0000313" key="2">
    <source>
        <dbReference type="Proteomes" id="UP001595712"/>
    </source>
</evidence>
<evidence type="ECO:0000313" key="1">
    <source>
        <dbReference type="EMBL" id="MFC3494449.1"/>
    </source>
</evidence>
<dbReference type="EMBL" id="JBHRWO010000018">
    <property type="protein sequence ID" value="MFC3494449.1"/>
    <property type="molecule type" value="Genomic_DNA"/>
</dbReference>
<comment type="caution">
    <text evidence="1">The sequence shown here is derived from an EMBL/GenBank/DDBJ whole genome shotgun (WGS) entry which is preliminary data.</text>
</comment>
<dbReference type="RefSeq" id="WP_387978211.1">
    <property type="nucleotide sequence ID" value="NZ_JBHRWO010000018.1"/>
</dbReference>
<keyword evidence="2" id="KW-1185">Reference proteome</keyword>
<name>A0ABV7Q4G1_9ACTN</name>
<sequence length="510" mass="56778">MTDSPTYAFGLDAVGLDDRMRLFSFVTAPERHDYLWVLRAIDRARANYQVVLSTEAVSQALDELAERDGSCPGSDELDLAARLDALDDWGVLDRTQDAARAVTIAEYRRRHSVYQFTEAGHRAFTAVESVLGATMEETSLSRTVFRDLLEDLEQLAAANRSGDGDTVLRRFRRIDGSLNEVAEQAARFYAMIGDLTRTTEVNAAIFQTHKDALISHLRDFHNELQRYSPLLFEAATAVEDSGIDRLVETAAEHDGRPFGTYADRLADWRRRWEGVKAWLAPPSVELGSEVDRLSHATFNAISDITGMVRQLADARRGGVSRESQLRHLAAWFVNAPTMNAAHALFDAVFDLGGPLHVNRPYEEPEIHATAASWWDTDAVELSKTLLEKGRSTGNRDTRGVKVRRDEAARRRLREEQMEQVRGDRESALAMADEARTGFEGTVLDDRQLGLLLRLIDKAVSERRGPLRHTVSAVSHGIRLSISPAEGDTVVAAKSGTLRLAGLSLTVERTR</sequence>